<proteinExistence type="predicted"/>
<name>A0A8T0ZK81_9STRA</name>
<gene>
    <name evidence="1" type="ORF">PC113_g5881</name>
    <name evidence="2" type="ORF">PC117_g6768</name>
    <name evidence="3" type="ORF">PC118_g5975</name>
</gene>
<accession>A0A8T0ZK81</accession>
<dbReference type="Proteomes" id="UP000735874">
    <property type="component" value="Unassembled WGS sequence"/>
</dbReference>
<dbReference type="EMBL" id="RCMK01000131">
    <property type="protein sequence ID" value="KAG2947527.1"/>
    <property type="molecule type" value="Genomic_DNA"/>
</dbReference>
<dbReference type="EMBL" id="RCMG01000116">
    <property type="protein sequence ID" value="KAG2862921.1"/>
    <property type="molecule type" value="Genomic_DNA"/>
</dbReference>
<dbReference type="AlphaFoldDB" id="A0A8T0ZK81"/>
<evidence type="ECO:0000313" key="4">
    <source>
        <dbReference type="Proteomes" id="UP000735874"/>
    </source>
</evidence>
<dbReference type="Proteomes" id="UP000697107">
    <property type="component" value="Unassembled WGS sequence"/>
</dbReference>
<evidence type="ECO:0000313" key="1">
    <source>
        <dbReference type="EMBL" id="KAG2862921.1"/>
    </source>
</evidence>
<reference evidence="1" key="1">
    <citation type="submission" date="2018-10" db="EMBL/GenBank/DDBJ databases">
        <title>Effector identification in a new, highly contiguous assembly of the strawberry crown rot pathogen Phytophthora cactorum.</title>
        <authorList>
            <person name="Armitage A.D."/>
            <person name="Nellist C.F."/>
            <person name="Bates H."/>
            <person name="Vickerstaff R.J."/>
            <person name="Harrison R.J."/>
        </authorList>
    </citation>
    <scope>NUCLEOTIDE SEQUENCE</scope>
    <source>
        <strain evidence="1">15-7</strain>
        <strain evidence="2">4040</strain>
        <strain evidence="3">P415</strain>
    </source>
</reference>
<protein>
    <submittedName>
        <fullName evidence="1">Uncharacterized protein</fullName>
    </submittedName>
</protein>
<dbReference type="EMBL" id="RCML01000127">
    <property type="protein sequence ID" value="KAG2989793.1"/>
    <property type="molecule type" value="Genomic_DNA"/>
</dbReference>
<comment type="caution">
    <text evidence="1">The sequence shown here is derived from an EMBL/GenBank/DDBJ whole genome shotgun (WGS) entry which is preliminary data.</text>
</comment>
<evidence type="ECO:0000313" key="3">
    <source>
        <dbReference type="EMBL" id="KAG2989793.1"/>
    </source>
</evidence>
<dbReference type="Proteomes" id="UP000736787">
    <property type="component" value="Unassembled WGS sequence"/>
</dbReference>
<sequence length="86" mass="9867">MAQQTFPTLLRTKYKVAASSTRPRFRRRGGQASARLLVTTPICPSEIELQWLSTTSLTVAVHTMPVRSLVPGKPKRYFIFARLYKW</sequence>
<evidence type="ECO:0000313" key="2">
    <source>
        <dbReference type="EMBL" id="KAG2947527.1"/>
    </source>
</evidence>
<organism evidence="1 4">
    <name type="scientific">Phytophthora cactorum</name>
    <dbReference type="NCBI Taxonomy" id="29920"/>
    <lineage>
        <taxon>Eukaryota</taxon>
        <taxon>Sar</taxon>
        <taxon>Stramenopiles</taxon>
        <taxon>Oomycota</taxon>
        <taxon>Peronosporomycetes</taxon>
        <taxon>Peronosporales</taxon>
        <taxon>Peronosporaceae</taxon>
        <taxon>Phytophthora</taxon>
    </lineage>
</organism>